<evidence type="ECO:0000256" key="3">
    <source>
        <dbReference type="SAM" id="MobiDB-lite"/>
    </source>
</evidence>
<dbReference type="PROSITE" id="PS51015">
    <property type="entry name" value="YDG"/>
    <property type="match status" value="1"/>
</dbReference>
<feature type="compositionally biased region" description="Basic and acidic residues" evidence="3">
    <location>
        <begin position="39"/>
        <end position="51"/>
    </location>
</feature>
<dbReference type="Proteomes" id="UP001634394">
    <property type="component" value="Unassembled WGS sequence"/>
</dbReference>
<dbReference type="Gene3D" id="2.30.280.10">
    <property type="entry name" value="SRA-YDG"/>
    <property type="match status" value="1"/>
</dbReference>
<comment type="subcellular location">
    <subcellularLocation>
        <location evidence="2">Nucleus</location>
    </subcellularLocation>
</comment>
<dbReference type="InterPro" id="IPR036987">
    <property type="entry name" value="SRA-YDG_sf"/>
</dbReference>
<proteinExistence type="predicted"/>
<evidence type="ECO:0000256" key="2">
    <source>
        <dbReference type="PROSITE-ProRule" id="PRU00358"/>
    </source>
</evidence>
<name>A0ABD3UXM8_SINWO</name>
<feature type="region of interest" description="Disordered" evidence="3">
    <location>
        <begin position="39"/>
        <end position="89"/>
    </location>
</feature>
<dbReference type="GO" id="GO:0005634">
    <property type="term" value="C:nucleus"/>
    <property type="evidence" value="ECO:0007669"/>
    <property type="project" value="UniProtKB-SubCell"/>
</dbReference>
<evidence type="ECO:0000256" key="1">
    <source>
        <dbReference type="ARBA" id="ARBA00023242"/>
    </source>
</evidence>
<feature type="region of interest" description="Disordered" evidence="3">
    <location>
        <begin position="272"/>
        <end position="371"/>
    </location>
</feature>
<organism evidence="5 6">
    <name type="scientific">Sinanodonta woodiana</name>
    <name type="common">Chinese pond mussel</name>
    <name type="synonym">Anodonta woodiana</name>
    <dbReference type="NCBI Taxonomy" id="1069815"/>
    <lineage>
        <taxon>Eukaryota</taxon>
        <taxon>Metazoa</taxon>
        <taxon>Spiralia</taxon>
        <taxon>Lophotrochozoa</taxon>
        <taxon>Mollusca</taxon>
        <taxon>Bivalvia</taxon>
        <taxon>Autobranchia</taxon>
        <taxon>Heteroconchia</taxon>
        <taxon>Palaeoheterodonta</taxon>
        <taxon>Unionida</taxon>
        <taxon>Unionoidea</taxon>
        <taxon>Unionidae</taxon>
        <taxon>Unioninae</taxon>
        <taxon>Sinanodonta</taxon>
    </lineage>
</organism>
<protein>
    <recommendedName>
        <fullName evidence="4">YDG domain-containing protein</fullName>
    </recommendedName>
</protein>
<gene>
    <name evidence="5" type="ORF">ACJMK2_016708</name>
</gene>
<keyword evidence="1 2" id="KW-0539">Nucleus</keyword>
<comment type="caution">
    <text evidence="5">The sequence shown here is derived from an EMBL/GenBank/DDBJ whole genome shotgun (WGS) entry which is preliminary data.</text>
</comment>
<dbReference type="EMBL" id="JBJQND010000015">
    <property type="protein sequence ID" value="KAL3853138.1"/>
    <property type="molecule type" value="Genomic_DNA"/>
</dbReference>
<dbReference type="PANTHER" id="PTHR14140:SF27">
    <property type="entry name" value="OS04G0289800 PROTEIN"/>
    <property type="match status" value="1"/>
</dbReference>
<dbReference type="AlphaFoldDB" id="A0ABD3UXM8"/>
<dbReference type="PANTHER" id="PTHR14140">
    <property type="entry name" value="E3 UBIQUITIN-PROTEIN LIGASE UHRF-RELATED"/>
    <property type="match status" value="1"/>
</dbReference>
<dbReference type="InterPro" id="IPR003105">
    <property type="entry name" value="SRA_YDG"/>
</dbReference>
<dbReference type="Pfam" id="PF02182">
    <property type="entry name" value="SAD_SRA"/>
    <property type="match status" value="1"/>
</dbReference>
<feature type="compositionally biased region" description="Acidic residues" evidence="3">
    <location>
        <begin position="278"/>
        <end position="292"/>
    </location>
</feature>
<evidence type="ECO:0000313" key="6">
    <source>
        <dbReference type="Proteomes" id="UP001634394"/>
    </source>
</evidence>
<sequence length="371" mass="40824">MASSYEKLRQQNLEDNRRILKEIGLSDPLKFKPRISFERDVKRKAESDGSPRPKRIAVELDLENSGSLRGTHRKSARISGAAPQSKESIQNEIEECVEEEENRPGKVAPHRPNVYGEIEGVEVGTQWESRMDCCHAGIHRFTVAGIHPGPEGAYSIALSGGYDDNVDLGVGFTYTGEGGRDLKGTKTNPKNLRTAPQSKDQTLSRGNLALNKSVETGKPVRVIRGYKLDSPFAPSWGYRYDGLYTVEKAWYTTGLAGFGVWKFALRRCSNQAPPSWDISEDDALDESDEENSNMEHQSESKESENSSQNKLSTTATKSQAREENFSDSGIDSDLHDTQGSSAGFGQTNSHGSEKDKTVNGLDENGNDSGTQ</sequence>
<keyword evidence="6" id="KW-1185">Reference proteome</keyword>
<dbReference type="SMART" id="SM00466">
    <property type="entry name" value="SRA"/>
    <property type="match status" value="1"/>
</dbReference>
<evidence type="ECO:0000313" key="5">
    <source>
        <dbReference type="EMBL" id="KAL3853138.1"/>
    </source>
</evidence>
<feature type="domain" description="YDG" evidence="4">
    <location>
        <begin position="116"/>
        <end position="267"/>
    </location>
</feature>
<dbReference type="FunFam" id="2.30.280.10:FF:000005">
    <property type="entry name" value="E3 ubiquitin-protein ligase UHRF1"/>
    <property type="match status" value="1"/>
</dbReference>
<reference evidence="5 6" key="1">
    <citation type="submission" date="2024-11" db="EMBL/GenBank/DDBJ databases">
        <title>Chromosome-level genome assembly of the freshwater bivalve Anodonta woodiana.</title>
        <authorList>
            <person name="Chen X."/>
        </authorList>
    </citation>
    <scope>NUCLEOTIDE SEQUENCE [LARGE SCALE GENOMIC DNA]</scope>
    <source>
        <strain evidence="5">MN2024</strain>
        <tissue evidence="5">Gills</tissue>
    </source>
</reference>
<dbReference type="SUPFAM" id="SSF88697">
    <property type="entry name" value="PUA domain-like"/>
    <property type="match status" value="1"/>
</dbReference>
<evidence type="ECO:0000259" key="4">
    <source>
        <dbReference type="PROSITE" id="PS51015"/>
    </source>
</evidence>
<accession>A0ABD3UXM8</accession>
<dbReference type="InterPro" id="IPR015947">
    <property type="entry name" value="PUA-like_sf"/>
</dbReference>
<dbReference type="InterPro" id="IPR045134">
    <property type="entry name" value="UHRF1/2-like"/>
</dbReference>
<feature type="compositionally biased region" description="Polar residues" evidence="3">
    <location>
        <begin position="337"/>
        <end position="350"/>
    </location>
</feature>